<evidence type="ECO:0000313" key="2">
    <source>
        <dbReference type="Proteomes" id="UP000324758"/>
    </source>
</evidence>
<keyword evidence="2" id="KW-1185">Reference proteome</keyword>
<evidence type="ECO:0000313" key="1">
    <source>
        <dbReference type="EMBL" id="TYL93436.1"/>
    </source>
</evidence>
<dbReference type="Proteomes" id="UP000324758">
    <property type="component" value="Unassembled WGS sequence"/>
</dbReference>
<dbReference type="AlphaFoldDB" id="A0A5D3KEH0"/>
<reference evidence="1 2" key="1">
    <citation type="submission" date="2019-08" db="EMBL/GenBank/DDBJ databases">
        <title>Bradyrhizobium hipponensis sp. nov., a rhizobium isolated from a Lupinus angustifolius root nodule in Tunisia.</title>
        <authorList>
            <person name="Off K."/>
            <person name="Rejili M."/>
            <person name="Mars M."/>
            <person name="Brachmann A."/>
            <person name="Marin M."/>
        </authorList>
    </citation>
    <scope>NUCLEOTIDE SEQUENCE [LARGE SCALE GENOMIC DNA]</scope>
    <source>
        <strain evidence="1 2">CTAW71</strain>
    </source>
</reference>
<accession>A0A5D3KEH0</accession>
<organism evidence="1 2">
    <name type="scientific">Bradyrhizobium rifense</name>
    <dbReference type="NCBI Taxonomy" id="515499"/>
    <lineage>
        <taxon>Bacteria</taxon>
        <taxon>Pseudomonadati</taxon>
        <taxon>Pseudomonadota</taxon>
        <taxon>Alphaproteobacteria</taxon>
        <taxon>Hyphomicrobiales</taxon>
        <taxon>Nitrobacteraceae</taxon>
        <taxon>Bradyrhizobium</taxon>
    </lineage>
</organism>
<dbReference type="RefSeq" id="WP_148774197.1">
    <property type="nucleotide sequence ID" value="NZ_VSSS01000032.1"/>
</dbReference>
<proteinExistence type="predicted"/>
<dbReference type="EMBL" id="VSSS01000032">
    <property type="protein sequence ID" value="TYL93436.1"/>
    <property type="molecule type" value="Genomic_DNA"/>
</dbReference>
<protein>
    <submittedName>
        <fullName evidence="1">Uncharacterized protein</fullName>
    </submittedName>
</protein>
<sequence>MSLRADIARFRRSSGDLIVDLFEAGTPLHGCPNVGLKQRTLAYYEAGSYSPTSSHQCFVCQWHFRSRARLAGAFLIAVPAADPRPSSAAIGAVCDACWGSKSLPEIEIAATSLLRRVCPDGRFTPLPNPRAMLPAPACSDFFERAETRQASREENAR</sequence>
<dbReference type="OrthoDB" id="8237926at2"/>
<gene>
    <name evidence="1" type="ORF">FXB40_21640</name>
</gene>
<comment type="caution">
    <text evidence="1">The sequence shown here is derived from an EMBL/GenBank/DDBJ whole genome shotgun (WGS) entry which is preliminary data.</text>
</comment>
<name>A0A5D3KEH0_9BRAD</name>